<dbReference type="PROSITE" id="PS50850">
    <property type="entry name" value="MFS"/>
    <property type="match status" value="1"/>
</dbReference>
<evidence type="ECO:0000256" key="2">
    <source>
        <dbReference type="SAM" id="Phobius"/>
    </source>
</evidence>
<dbReference type="GO" id="GO:0016020">
    <property type="term" value="C:membrane"/>
    <property type="evidence" value="ECO:0007669"/>
    <property type="project" value="UniProtKB-SubCell"/>
</dbReference>
<dbReference type="InterPro" id="IPR020846">
    <property type="entry name" value="MFS_dom"/>
</dbReference>
<gene>
    <name evidence="5" type="primary">LOC110784420</name>
</gene>
<reference evidence="4" key="1">
    <citation type="journal article" date="2021" name="Nat. Commun.">
        <title>Genomic analyses provide insights into spinach domestication and the genetic basis of agronomic traits.</title>
        <authorList>
            <person name="Cai X."/>
            <person name="Sun X."/>
            <person name="Xu C."/>
            <person name="Sun H."/>
            <person name="Wang X."/>
            <person name="Ge C."/>
            <person name="Zhang Z."/>
            <person name="Wang Q."/>
            <person name="Fei Z."/>
            <person name="Jiao C."/>
            <person name="Wang Q."/>
        </authorList>
    </citation>
    <scope>NUCLEOTIDE SEQUENCE [LARGE SCALE GENOMIC DNA]</scope>
    <source>
        <strain evidence="4">cv. Varoflay</strain>
    </source>
</reference>
<dbReference type="GeneID" id="110784420"/>
<dbReference type="SUPFAM" id="SSF103473">
    <property type="entry name" value="MFS general substrate transporter"/>
    <property type="match status" value="1"/>
</dbReference>
<feature type="transmembrane region" description="Helical" evidence="2">
    <location>
        <begin position="37"/>
        <end position="57"/>
    </location>
</feature>
<keyword evidence="2" id="KW-0812">Transmembrane</keyword>
<name>A0A9R0I839_SPIOL</name>
<keyword evidence="2" id="KW-0472">Membrane</keyword>
<comment type="subcellular location">
    <subcellularLocation>
        <location evidence="1">Membrane</location>
        <topology evidence="1">Multi-pass membrane protein</topology>
    </subcellularLocation>
</comment>
<reference evidence="5" key="2">
    <citation type="submission" date="2025-08" db="UniProtKB">
        <authorList>
            <consortium name="RefSeq"/>
        </authorList>
    </citation>
    <scope>IDENTIFICATION</scope>
    <source>
        <tissue evidence="5">Leaf</tissue>
    </source>
</reference>
<sequence length="122" mass="13878">MAGARSLFFGSPLLLSPLAVLYIKKEFNLQSAPTLEGLIVTMALVGATLITTCCGPISDRVGRRPMMIISSLCYFYFNKAPTYFQTTIDELRERWISYVIEYHQSNNDEDEDYDDDNLVYLS</sequence>
<accession>A0A9R0I839</accession>
<keyword evidence="4" id="KW-1185">Reference proteome</keyword>
<evidence type="ECO:0000256" key="1">
    <source>
        <dbReference type="ARBA" id="ARBA00004141"/>
    </source>
</evidence>
<evidence type="ECO:0000259" key="3">
    <source>
        <dbReference type="PROSITE" id="PS50850"/>
    </source>
</evidence>
<feature type="domain" description="Major facilitator superfamily (MFS) profile" evidence="3">
    <location>
        <begin position="1"/>
        <end position="122"/>
    </location>
</feature>
<protein>
    <recommendedName>
        <fullName evidence="3">Major facilitator superfamily (MFS) profile domain-containing protein</fullName>
    </recommendedName>
</protein>
<dbReference type="AlphaFoldDB" id="A0A9R0I839"/>
<dbReference type="KEGG" id="soe:110784420"/>
<dbReference type="RefSeq" id="XP_021844572.2">
    <property type="nucleotide sequence ID" value="XM_021988880.2"/>
</dbReference>
<evidence type="ECO:0000313" key="4">
    <source>
        <dbReference type="Proteomes" id="UP000813463"/>
    </source>
</evidence>
<dbReference type="Gene3D" id="1.20.1250.20">
    <property type="entry name" value="MFS general substrate transporter like domains"/>
    <property type="match status" value="1"/>
</dbReference>
<dbReference type="InterPro" id="IPR036259">
    <property type="entry name" value="MFS_trans_sf"/>
</dbReference>
<proteinExistence type="predicted"/>
<dbReference type="Proteomes" id="UP000813463">
    <property type="component" value="Chromosome 5"/>
</dbReference>
<evidence type="ECO:0000313" key="5">
    <source>
        <dbReference type="RefSeq" id="XP_021844572.2"/>
    </source>
</evidence>
<organism evidence="4 5">
    <name type="scientific">Spinacia oleracea</name>
    <name type="common">Spinach</name>
    <dbReference type="NCBI Taxonomy" id="3562"/>
    <lineage>
        <taxon>Eukaryota</taxon>
        <taxon>Viridiplantae</taxon>
        <taxon>Streptophyta</taxon>
        <taxon>Embryophyta</taxon>
        <taxon>Tracheophyta</taxon>
        <taxon>Spermatophyta</taxon>
        <taxon>Magnoliopsida</taxon>
        <taxon>eudicotyledons</taxon>
        <taxon>Gunneridae</taxon>
        <taxon>Pentapetalae</taxon>
        <taxon>Caryophyllales</taxon>
        <taxon>Chenopodiaceae</taxon>
        <taxon>Chenopodioideae</taxon>
        <taxon>Anserineae</taxon>
        <taxon>Spinacia</taxon>
    </lineage>
</organism>
<dbReference type="GO" id="GO:0022857">
    <property type="term" value="F:transmembrane transporter activity"/>
    <property type="evidence" value="ECO:0007669"/>
    <property type="project" value="InterPro"/>
</dbReference>
<keyword evidence="2" id="KW-1133">Transmembrane helix</keyword>